<dbReference type="GO" id="GO:0005737">
    <property type="term" value="C:cytoplasm"/>
    <property type="evidence" value="ECO:0007669"/>
    <property type="project" value="TreeGrafter"/>
</dbReference>
<dbReference type="InterPro" id="IPR016181">
    <property type="entry name" value="Acyl_CoA_acyltransferase"/>
</dbReference>
<evidence type="ECO:0000259" key="4">
    <source>
        <dbReference type="PROSITE" id="PS51186"/>
    </source>
</evidence>
<dbReference type="RefSeq" id="WP_369243888.1">
    <property type="nucleotide sequence ID" value="NZ_CP163443.1"/>
</dbReference>
<protein>
    <submittedName>
        <fullName evidence="5">GNAT family N-acetyltransferase</fullName>
        <ecNumber evidence="5">2.3.-.-</ecNumber>
    </submittedName>
</protein>
<dbReference type="PROSITE" id="PS51186">
    <property type="entry name" value="GNAT"/>
    <property type="match status" value="1"/>
</dbReference>
<reference evidence="5" key="1">
    <citation type="submission" date="2024-07" db="EMBL/GenBank/DDBJ databases">
        <authorList>
            <person name="Yu S.T."/>
        </authorList>
    </citation>
    <scope>NUCLEOTIDE SEQUENCE</scope>
    <source>
        <strain evidence="5">R41</strain>
    </source>
</reference>
<dbReference type="EC" id="2.3.-.-" evidence="5"/>
<dbReference type="GO" id="GO:0008999">
    <property type="term" value="F:protein-N-terminal-alanine acetyltransferase activity"/>
    <property type="evidence" value="ECO:0007669"/>
    <property type="project" value="TreeGrafter"/>
</dbReference>
<comment type="similarity">
    <text evidence="3">Belongs to the acetyltransferase family. RimJ subfamily.</text>
</comment>
<organism evidence="5">
    <name type="scientific">Streptomyces sp. R41</name>
    <dbReference type="NCBI Taxonomy" id="3238632"/>
    <lineage>
        <taxon>Bacteria</taxon>
        <taxon>Bacillati</taxon>
        <taxon>Actinomycetota</taxon>
        <taxon>Actinomycetes</taxon>
        <taxon>Kitasatosporales</taxon>
        <taxon>Streptomycetaceae</taxon>
        <taxon>Streptomyces</taxon>
    </lineage>
</organism>
<keyword evidence="2 5" id="KW-0012">Acyltransferase</keyword>
<sequence length="186" mass="20244">MPRLQLLRLDHAPALLRFERENRDYFAASIPDRGDEYFAHFDARHDELLAEQAAGLRFFHLVMDDSGAVLGRVNLVDVADGSADLGYRIAERAAGRGLATTAVREVCALAVAEYGLSTLRAATTLDNTGSRTVLARTGFRSVGEILLSGRPGLRFVRELRDTDRAVPEWADDAVQGIGSAEGMIGD</sequence>
<dbReference type="InterPro" id="IPR051531">
    <property type="entry name" value="N-acetyltransferase"/>
</dbReference>
<name>A0AB39R6D4_9ACTN</name>
<dbReference type="Pfam" id="PF13302">
    <property type="entry name" value="Acetyltransf_3"/>
    <property type="match status" value="1"/>
</dbReference>
<evidence type="ECO:0000256" key="2">
    <source>
        <dbReference type="ARBA" id="ARBA00023315"/>
    </source>
</evidence>
<evidence type="ECO:0000313" key="5">
    <source>
        <dbReference type="EMBL" id="XDQ50537.1"/>
    </source>
</evidence>
<dbReference type="AlphaFoldDB" id="A0AB39R6D4"/>
<dbReference type="EMBL" id="CP163443">
    <property type="protein sequence ID" value="XDQ50537.1"/>
    <property type="molecule type" value="Genomic_DNA"/>
</dbReference>
<keyword evidence="1 5" id="KW-0808">Transferase</keyword>
<accession>A0AB39R6D4</accession>
<proteinExistence type="inferred from homology"/>
<dbReference type="PANTHER" id="PTHR43792">
    <property type="entry name" value="GNAT FAMILY, PUTATIVE (AFU_ORTHOLOGUE AFUA_3G00765)-RELATED-RELATED"/>
    <property type="match status" value="1"/>
</dbReference>
<evidence type="ECO:0000256" key="1">
    <source>
        <dbReference type="ARBA" id="ARBA00022679"/>
    </source>
</evidence>
<evidence type="ECO:0000256" key="3">
    <source>
        <dbReference type="ARBA" id="ARBA00038502"/>
    </source>
</evidence>
<gene>
    <name evidence="5" type="ORF">AB5J53_01835</name>
</gene>
<dbReference type="PANTHER" id="PTHR43792:SF8">
    <property type="entry name" value="[RIBOSOMAL PROTEIN US5]-ALANINE N-ACETYLTRANSFERASE"/>
    <property type="match status" value="1"/>
</dbReference>
<dbReference type="SUPFAM" id="SSF55729">
    <property type="entry name" value="Acyl-CoA N-acyltransferases (Nat)"/>
    <property type="match status" value="1"/>
</dbReference>
<feature type="domain" description="N-acetyltransferase" evidence="4">
    <location>
        <begin position="2"/>
        <end position="160"/>
    </location>
</feature>
<dbReference type="Gene3D" id="3.40.630.30">
    <property type="match status" value="1"/>
</dbReference>
<dbReference type="InterPro" id="IPR000182">
    <property type="entry name" value="GNAT_dom"/>
</dbReference>